<dbReference type="InterPro" id="IPR023210">
    <property type="entry name" value="NADP_OxRdtase_dom"/>
</dbReference>
<dbReference type="Gene3D" id="3.20.20.100">
    <property type="entry name" value="NADP-dependent oxidoreductase domain"/>
    <property type="match status" value="1"/>
</dbReference>
<evidence type="ECO:0000313" key="3">
    <source>
        <dbReference type="Proteomes" id="UP000595841"/>
    </source>
</evidence>
<dbReference type="RefSeq" id="WP_202677509.1">
    <property type="nucleotide sequence ID" value="NZ_CP068595.1"/>
</dbReference>
<keyword evidence="3" id="KW-1185">Reference proteome</keyword>
<feature type="domain" description="NADP-dependent oxidoreductase" evidence="1">
    <location>
        <begin position="16"/>
        <end position="292"/>
    </location>
</feature>
<evidence type="ECO:0000259" key="1">
    <source>
        <dbReference type="Pfam" id="PF00248"/>
    </source>
</evidence>
<dbReference type="PANTHER" id="PTHR43312">
    <property type="entry name" value="D-THREO-ALDOSE 1-DEHYDROGENASE"/>
    <property type="match status" value="1"/>
</dbReference>
<dbReference type="InterPro" id="IPR020471">
    <property type="entry name" value="AKR"/>
</dbReference>
<dbReference type="SUPFAM" id="SSF51430">
    <property type="entry name" value="NAD(P)-linked oxidoreductase"/>
    <property type="match status" value="1"/>
</dbReference>
<accession>A0A974PHE3</accession>
<organism evidence="2 3">
    <name type="scientific">Paenibacillus sonchi</name>
    <dbReference type="NCBI Taxonomy" id="373687"/>
    <lineage>
        <taxon>Bacteria</taxon>
        <taxon>Bacillati</taxon>
        <taxon>Bacillota</taxon>
        <taxon>Bacilli</taxon>
        <taxon>Bacillales</taxon>
        <taxon>Paenibacillaceae</taxon>
        <taxon>Paenibacillus</taxon>
        <taxon>Paenibacillus sonchi group</taxon>
    </lineage>
</organism>
<dbReference type="InterPro" id="IPR036812">
    <property type="entry name" value="NAD(P)_OxRdtase_dom_sf"/>
</dbReference>
<reference evidence="2 3" key="1">
    <citation type="submission" date="2021-01" db="EMBL/GenBank/DDBJ databases">
        <title>Whole genome sequence of Paenibacillus sonchi LMG 24727 for comparative genomics.</title>
        <authorList>
            <person name="Lee G."/>
            <person name="Kim M.-J."/>
            <person name="Lim K."/>
            <person name="Shin J.-H."/>
        </authorList>
    </citation>
    <scope>NUCLEOTIDE SEQUENCE [LARGE SCALE GENOMIC DNA]</scope>
    <source>
        <strain evidence="2 3">LMG 24727</strain>
    </source>
</reference>
<dbReference type="Pfam" id="PF00248">
    <property type="entry name" value="Aldo_ket_red"/>
    <property type="match status" value="1"/>
</dbReference>
<evidence type="ECO:0000313" key="2">
    <source>
        <dbReference type="EMBL" id="QQZ63563.1"/>
    </source>
</evidence>
<dbReference type="EMBL" id="CP068595">
    <property type="protein sequence ID" value="QQZ63563.1"/>
    <property type="molecule type" value="Genomic_DNA"/>
</dbReference>
<dbReference type="AlphaFoldDB" id="A0A974PHE3"/>
<proteinExistence type="predicted"/>
<dbReference type="KEGG" id="pson:JI735_14575"/>
<dbReference type="PRINTS" id="PR00069">
    <property type="entry name" value="ALDKETRDTASE"/>
</dbReference>
<name>A0A974PHE3_9BACL</name>
<dbReference type="InterPro" id="IPR053135">
    <property type="entry name" value="AKR2_Oxidoreductase"/>
</dbReference>
<dbReference type="Proteomes" id="UP000595841">
    <property type="component" value="Chromosome"/>
</dbReference>
<gene>
    <name evidence="2" type="ORF">JI735_14575</name>
</gene>
<dbReference type="PANTHER" id="PTHR43312:SF1">
    <property type="entry name" value="NADP-DEPENDENT OXIDOREDUCTASE DOMAIN-CONTAINING PROTEIN"/>
    <property type="match status" value="1"/>
</dbReference>
<dbReference type="CDD" id="cd19086">
    <property type="entry name" value="AKR_AKR11C1"/>
    <property type="match status" value="1"/>
</dbReference>
<protein>
    <submittedName>
        <fullName evidence="2">Aldo/keto reductase</fullName>
    </submittedName>
</protein>
<sequence length="302" mass="32889">MKTNRLGNSDLYVSAMGLGCMSLGTDEARAAAIIHEALELGINFLDTADLYDEGRNEEFIGQALRGRRGDVILATKVGNRRIPGQTGWSWDPSKAYIKSAVKGSLRRLQTDYIDLYQLHGGTLEDPVGETIEAFEELKQEGLIRYYGISSIRPNVIREYVSRSHIVSVMSQYSILDRRPEETVLPLLEQHGIGLIARGPLAGGILTEHGGSKAHREYLGYGSEELPLLHEHLVEQTGPSRTLTEAALHYPLANPAVAAVIPGASSLEQLRLNAAAAASAPLTPAELAAVRAASKSNRYTQHR</sequence>
<dbReference type="GO" id="GO:0016491">
    <property type="term" value="F:oxidoreductase activity"/>
    <property type="evidence" value="ECO:0007669"/>
    <property type="project" value="InterPro"/>
</dbReference>